<dbReference type="AlphaFoldDB" id="A0AA37U1K3"/>
<evidence type="ECO:0000313" key="2">
    <source>
        <dbReference type="EMBL" id="GLV13893.1"/>
    </source>
</evidence>
<dbReference type="SMART" id="SM00220">
    <property type="entry name" value="S_TKc"/>
    <property type="match status" value="1"/>
</dbReference>
<dbReference type="RefSeq" id="WP_284226782.1">
    <property type="nucleotide sequence ID" value="NZ_BSRA01000008.1"/>
</dbReference>
<dbReference type="InterPro" id="IPR011009">
    <property type="entry name" value="Kinase-like_dom_sf"/>
</dbReference>
<protein>
    <recommendedName>
        <fullName evidence="1">Protein kinase domain-containing protein</fullName>
    </recommendedName>
</protein>
<evidence type="ECO:0000259" key="1">
    <source>
        <dbReference type="PROSITE" id="PS50011"/>
    </source>
</evidence>
<gene>
    <name evidence="2" type="ORF">Heshes_15770</name>
</gene>
<reference evidence="2" key="1">
    <citation type="submission" date="2023-02" db="EMBL/GenBank/DDBJ databases">
        <title>Proposal of a novel subspecies: Alicyclobacillus hesperidum subspecies aegle.</title>
        <authorList>
            <person name="Goto K."/>
            <person name="Fujii T."/>
            <person name="Yasui K."/>
            <person name="Mochida K."/>
            <person name="Kato-Tanaka Y."/>
            <person name="Morohoshi S."/>
            <person name="An S.Y."/>
            <person name="Kasai H."/>
            <person name="Yokota A."/>
        </authorList>
    </citation>
    <scope>NUCLEOTIDE SEQUENCE</scope>
    <source>
        <strain evidence="2">DSM 12766</strain>
    </source>
</reference>
<organism evidence="2 3">
    <name type="scientific">Alicyclobacillus hesperidum</name>
    <dbReference type="NCBI Taxonomy" id="89784"/>
    <lineage>
        <taxon>Bacteria</taxon>
        <taxon>Bacillati</taxon>
        <taxon>Bacillota</taxon>
        <taxon>Bacilli</taxon>
        <taxon>Bacillales</taxon>
        <taxon>Alicyclobacillaceae</taxon>
        <taxon>Alicyclobacillus</taxon>
    </lineage>
</organism>
<dbReference type="Gene3D" id="1.10.510.10">
    <property type="entry name" value="Transferase(Phosphotransferase) domain 1"/>
    <property type="match status" value="1"/>
</dbReference>
<accession>A0AA37U1K3</accession>
<dbReference type="SUPFAM" id="SSF56112">
    <property type="entry name" value="Protein kinase-like (PK-like)"/>
    <property type="match status" value="1"/>
</dbReference>
<dbReference type="InterPro" id="IPR000719">
    <property type="entry name" value="Prot_kinase_dom"/>
</dbReference>
<evidence type="ECO:0000313" key="3">
    <source>
        <dbReference type="Proteomes" id="UP001157137"/>
    </source>
</evidence>
<dbReference type="GO" id="GO:0004672">
    <property type="term" value="F:protein kinase activity"/>
    <property type="evidence" value="ECO:0007669"/>
    <property type="project" value="InterPro"/>
</dbReference>
<name>A0AA37U1K3_9BACL</name>
<proteinExistence type="predicted"/>
<comment type="caution">
    <text evidence="2">The sequence shown here is derived from an EMBL/GenBank/DDBJ whole genome shotgun (WGS) entry which is preliminary data.</text>
</comment>
<sequence>MSDKSQKQIPSGTWIHGKWTGRRWRVRGCLGVGANGVVYAVDRDDGLPGAMKVCAGAGQVAFEWSLLERVKGARSPFPAPQQIDDSDHPLAQYFYVMERVGGKSLDKVWSGLTPADRQRVLLDIVAGLVQLHETGYAFCDVKAQNILVDVSDDMRVRFVDAGGVTPFGKAVRQFTPTSDGAFWGVCERRACAQYDLVGVALMALLLDVKPPANLSSQSQEQRRAWLNKAIVQAPGACWQSILQKVLRGSVTDATTFAMLLHSIPLPKDPERPDWSARLMWGSLASATLSTACAWALYLRLI</sequence>
<feature type="domain" description="Protein kinase" evidence="1">
    <location>
        <begin position="24"/>
        <end position="301"/>
    </location>
</feature>
<dbReference type="Proteomes" id="UP001157137">
    <property type="component" value="Unassembled WGS sequence"/>
</dbReference>
<dbReference type="Pfam" id="PF00069">
    <property type="entry name" value="Pkinase"/>
    <property type="match status" value="1"/>
</dbReference>
<dbReference type="PROSITE" id="PS50011">
    <property type="entry name" value="PROTEIN_KINASE_DOM"/>
    <property type="match status" value="1"/>
</dbReference>
<dbReference type="GO" id="GO:0005524">
    <property type="term" value="F:ATP binding"/>
    <property type="evidence" value="ECO:0007669"/>
    <property type="project" value="InterPro"/>
</dbReference>
<dbReference type="EMBL" id="BSRA01000008">
    <property type="protein sequence ID" value="GLV13893.1"/>
    <property type="molecule type" value="Genomic_DNA"/>
</dbReference>